<dbReference type="Proteomes" id="UP000885748">
    <property type="component" value="Unassembled WGS sequence"/>
</dbReference>
<protein>
    <submittedName>
        <fullName evidence="3">Transposase</fullName>
    </submittedName>
</protein>
<dbReference type="AlphaFoldDB" id="A0A831VX20"/>
<accession>A0A831VX20</accession>
<sequence length="26" mass="3063">MTRKRRSFTPEFKQEAACLVLDQGYS</sequence>
<dbReference type="EMBL" id="DRGY01000052">
    <property type="protein sequence ID" value="HEA52014.1"/>
    <property type="molecule type" value="Genomic_DNA"/>
</dbReference>
<evidence type="ECO:0000313" key="2">
    <source>
        <dbReference type="EMBL" id="HEA52124.1"/>
    </source>
</evidence>
<proteinExistence type="predicted"/>
<evidence type="ECO:0000313" key="1">
    <source>
        <dbReference type="EMBL" id="HEA52014.1"/>
    </source>
</evidence>
<evidence type="ECO:0000313" key="3">
    <source>
        <dbReference type="EMBL" id="HEA53699.1"/>
    </source>
</evidence>
<organism evidence="3">
    <name type="scientific">Marinobacter antarcticus</name>
    <dbReference type="NCBI Taxonomy" id="564117"/>
    <lineage>
        <taxon>Bacteria</taxon>
        <taxon>Pseudomonadati</taxon>
        <taxon>Pseudomonadota</taxon>
        <taxon>Gammaproteobacteria</taxon>
        <taxon>Pseudomonadales</taxon>
        <taxon>Marinobacteraceae</taxon>
        <taxon>Marinobacter</taxon>
    </lineage>
</organism>
<name>A0A831VX20_9GAMM</name>
<dbReference type="EMBL" id="DRGY01000056">
    <property type="protein sequence ID" value="HEA52124.1"/>
    <property type="molecule type" value="Genomic_DNA"/>
</dbReference>
<reference evidence="3" key="1">
    <citation type="journal article" date="2020" name="mSystems">
        <title>Genome- and Community-Level Interaction Insights into Carbon Utilization and Element Cycling Functions of Hydrothermarchaeota in Hydrothermal Sediment.</title>
        <authorList>
            <person name="Zhou Z."/>
            <person name="Liu Y."/>
            <person name="Xu W."/>
            <person name="Pan J."/>
            <person name="Luo Z.H."/>
            <person name="Li M."/>
        </authorList>
    </citation>
    <scope>NUCLEOTIDE SEQUENCE [LARGE SCALE GENOMIC DNA]</scope>
    <source>
        <strain evidence="3">HyVt-357</strain>
    </source>
</reference>
<feature type="non-terminal residue" evidence="3">
    <location>
        <position position="26"/>
    </location>
</feature>
<gene>
    <name evidence="1" type="ORF">ENI00_06755</name>
    <name evidence="2" type="ORF">ENI00_07330</name>
    <name evidence="3" type="ORF">ENI00_15615</name>
</gene>
<dbReference type="EMBL" id="DRGY01000130">
    <property type="protein sequence ID" value="HEA53699.1"/>
    <property type="molecule type" value="Genomic_DNA"/>
</dbReference>
<comment type="caution">
    <text evidence="3">The sequence shown here is derived from an EMBL/GenBank/DDBJ whole genome shotgun (WGS) entry which is preliminary data.</text>
</comment>